<dbReference type="Pfam" id="PF17928">
    <property type="entry name" value="TetR_C_22"/>
    <property type="match status" value="1"/>
</dbReference>
<keyword evidence="2 4" id="KW-0238">DNA-binding</keyword>
<feature type="DNA-binding region" description="H-T-H motif" evidence="4">
    <location>
        <begin position="55"/>
        <end position="74"/>
    </location>
</feature>
<dbReference type="PROSITE" id="PS01081">
    <property type="entry name" value="HTH_TETR_1"/>
    <property type="match status" value="1"/>
</dbReference>
<protein>
    <recommendedName>
        <fullName evidence="6">HTH tetR-type domain-containing protein</fullName>
    </recommendedName>
</protein>
<dbReference type="GO" id="GO:0003700">
    <property type="term" value="F:DNA-binding transcription factor activity"/>
    <property type="evidence" value="ECO:0007669"/>
    <property type="project" value="TreeGrafter"/>
</dbReference>
<feature type="domain" description="HTH tetR-type" evidence="6">
    <location>
        <begin position="32"/>
        <end position="92"/>
    </location>
</feature>
<keyword evidence="1" id="KW-0805">Transcription regulation</keyword>
<dbReference type="SUPFAM" id="SSF46689">
    <property type="entry name" value="Homeodomain-like"/>
    <property type="match status" value="1"/>
</dbReference>
<dbReference type="InterPro" id="IPR023772">
    <property type="entry name" value="DNA-bd_HTH_TetR-type_CS"/>
</dbReference>
<reference evidence="7 8" key="1">
    <citation type="submission" date="2016-07" db="EMBL/GenBank/DDBJ databases">
        <title>Draft genome sequence of Prauserella sp. YIM 121212, isolated from alkaline soil.</title>
        <authorList>
            <person name="Ruckert C."/>
            <person name="Albersmeier A."/>
            <person name="Jiang C.-L."/>
            <person name="Jiang Y."/>
            <person name="Kalinowski J."/>
            <person name="Schneider O."/>
            <person name="Winkler A."/>
            <person name="Zotchev S.B."/>
        </authorList>
    </citation>
    <scope>NUCLEOTIDE SEQUENCE [LARGE SCALE GENOMIC DNA]</scope>
    <source>
        <strain evidence="7 8">YIM 121212</strain>
    </source>
</reference>
<evidence type="ECO:0000256" key="4">
    <source>
        <dbReference type="PROSITE-ProRule" id="PRU00335"/>
    </source>
</evidence>
<evidence type="ECO:0000313" key="8">
    <source>
        <dbReference type="Proteomes" id="UP000247892"/>
    </source>
</evidence>
<dbReference type="AlphaFoldDB" id="A0A318MA00"/>
<gene>
    <name evidence="7" type="ORF">BA062_09045</name>
</gene>
<comment type="caution">
    <text evidence="7">The sequence shown here is derived from an EMBL/GenBank/DDBJ whole genome shotgun (WGS) entry which is preliminary data.</text>
</comment>
<dbReference type="InterPro" id="IPR050109">
    <property type="entry name" value="HTH-type_TetR-like_transc_reg"/>
</dbReference>
<dbReference type="PANTHER" id="PTHR30055">
    <property type="entry name" value="HTH-TYPE TRANSCRIPTIONAL REGULATOR RUTR"/>
    <property type="match status" value="1"/>
</dbReference>
<dbReference type="PANTHER" id="PTHR30055:SF234">
    <property type="entry name" value="HTH-TYPE TRANSCRIPTIONAL REGULATOR BETI"/>
    <property type="match status" value="1"/>
</dbReference>
<dbReference type="Pfam" id="PF00440">
    <property type="entry name" value="TetR_N"/>
    <property type="match status" value="1"/>
</dbReference>
<dbReference type="Proteomes" id="UP000247892">
    <property type="component" value="Unassembled WGS sequence"/>
</dbReference>
<dbReference type="PROSITE" id="PS50977">
    <property type="entry name" value="HTH_TETR_2"/>
    <property type="match status" value="1"/>
</dbReference>
<dbReference type="InterPro" id="IPR001647">
    <property type="entry name" value="HTH_TetR"/>
</dbReference>
<dbReference type="InterPro" id="IPR009057">
    <property type="entry name" value="Homeodomain-like_sf"/>
</dbReference>
<evidence type="ECO:0000256" key="3">
    <source>
        <dbReference type="ARBA" id="ARBA00023163"/>
    </source>
</evidence>
<dbReference type="PRINTS" id="PR00455">
    <property type="entry name" value="HTHTETR"/>
</dbReference>
<dbReference type="EMBL" id="MASU01000005">
    <property type="protein sequence ID" value="PXY35639.1"/>
    <property type="molecule type" value="Genomic_DNA"/>
</dbReference>
<evidence type="ECO:0000256" key="5">
    <source>
        <dbReference type="SAM" id="MobiDB-lite"/>
    </source>
</evidence>
<accession>A0A318MA00</accession>
<name>A0A318MA00_9PSEU</name>
<dbReference type="GO" id="GO:0000976">
    <property type="term" value="F:transcription cis-regulatory region binding"/>
    <property type="evidence" value="ECO:0007669"/>
    <property type="project" value="TreeGrafter"/>
</dbReference>
<dbReference type="Gene3D" id="1.10.357.10">
    <property type="entry name" value="Tetracycline Repressor, domain 2"/>
    <property type="match status" value="1"/>
</dbReference>
<keyword evidence="8" id="KW-1185">Reference proteome</keyword>
<organism evidence="7 8">
    <name type="scientific">Prauserella flavalba</name>
    <dbReference type="NCBI Taxonomy" id="1477506"/>
    <lineage>
        <taxon>Bacteria</taxon>
        <taxon>Bacillati</taxon>
        <taxon>Actinomycetota</taxon>
        <taxon>Actinomycetes</taxon>
        <taxon>Pseudonocardiales</taxon>
        <taxon>Pseudonocardiaceae</taxon>
        <taxon>Prauserella</taxon>
    </lineage>
</organism>
<sequence length="221" mass="23647">MTSDRSHLSTSAGGDAGVAGQQPERKRQERGRRRMEQLADAAAEVFAETGYAKATTNAIAARAGVSPGTLYQFFTNKEAIAEALAQRYRTALQAAHDKAFDPGFATLPLAELIDRMIGPMIEVNVANPGFKALFNAADMPERLAAPTRQLHQAVVGRIAEVLAARAPGLPGESVRTTAVVATQIFGALLNTVVAAPEREREVWIAELKRALRGYLEPIIGA</sequence>
<proteinExistence type="predicted"/>
<dbReference type="InterPro" id="IPR041674">
    <property type="entry name" value="TetR_C_22"/>
</dbReference>
<evidence type="ECO:0000259" key="6">
    <source>
        <dbReference type="PROSITE" id="PS50977"/>
    </source>
</evidence>
<evidence type="ECO:0000256" key="2">
    <source>
        <dbReference type="ARBA" id="ARBA00023125"/>
    </source>
</evidence>
<evidence type="ECO:0000256" key="1">
    <source>
        <dbReference type="ARBA" id="ARBA00023015"/>
    </source>
</evidence>
<evidence type="ECO:0000313" key="7">
    <source>
        <dbReference type="EMBL" id="PXY35639.1"/>
    </source>
</evidence>
<feature type="region of interest" description="Disordered" evidence="5">
    <location>
        <begin position="1"/>
        <end position="33"/>
    </location>
</feature>
<keyword evidence="3" id="KW-0804">Transcription</keyword>